<evidence type="ECO:0000256" key="3">
    <source>
        <dbReference type="ARBA" id="ARBA00022741"/>
    </source>
</evidence>
<dbReference type="InterPro" id="IPR000719">
    <property type="entry name" value="Prot_kinase_dom"/>
</dbReference>
<keyword evidence="8" id="KW-1185">Reference proteome</keyword>
<dbReference type="GO" id="GO:0005737">
    <property type="term" value="C:cytoplasm"/>
    <property type="evidence" value="ECO:0007669"/>
    <property type="project" value="TreeGrafter"/>
</dbReference>
<dbReference type="InterPro" id="IPR046522">
    <property type="entry name" value="DUF6699"/>
</dbReference>
<evidence type="ECO:0000313" key="7">
    <source>
        <dbReference type="EMBL" id="KAK7041492.1"/>
    </source>
</evidence>
<feature type="domain" description="Protein kinase" evidence="6">
    <location>
        <begin position="1"/>
        <end position="150"/>
    </location>
</feature>
<dbReference type="GO" id="GO:0005524">
    <property type="term" value="F:ATP binding"/>
    <property type="evidence" value="ECO:0007669"/>
    <property type="project" value="UniProtKB-KW"/>
</dbReference>
<dbReference type="SMART" id="SM00220">
    <property type="entry name" value="S_TKc"/>
    <property type="match status" value="1"/>
</dbReference>
<evidence type="ECO:0000256" key="5">
    <source>
        <dbReference type="ARBA" id="ARBA00022840"/>
    </source>
</evidence>
<gene>
    <name evidence="7" type="ORF">VNI00_009360</name>
</gene>
<evidence type="ECO:0000256" key="1">
    <source>
        <dbReference type="ARBA" id="ARBA00022527"/>
    </source>
</evidence>
<sequence>MIIHGDIKGANILVDNSLSCCLADFGLAAVAGDTQLMNATTSGTLKGSLRWMAPEMFNMSIGTPTSGTIIDKSPRDVYAYACTILEIMTGRIPFPELMDPAVMFQVIRGARPSRPTEGCWCPDNIWNLVELCWQEDPGERPRAVQIETYLKKLLRSDQEDIVFSPEPSETLDAELHAHDDWVITGHNNSQGHKSDSDSDESSFDTVTSFFRAHTEELQRACHLPDPNIDIGSMDAEHAWDLIYVANNELDETAWVALEALECLAKLHSYRVIQMSDLVVACKHRIAPFYQTRSERWDVLALKIQIQMAMVQLFELRFIDDLESLGSAWIDLHSIFLQMTADLEHAAGFFQIGFDADPQAGCFDICRRFYLYQRILAEQLLPLTSSPKYTQDVTKTLHPFERATPYLHPWIDYSEVQRESIGLSLDFGYRHFKPVEVYRVGETLLIRDAPMDKLKEQATIHGLLSVTAIIDGMSQWPVEVQRQQHPISLQDLLSDVYDSLRRRIRPREYNALSKEDANEVAAAFYRRCDAYRAAFGDRRAEAEIADGLKRVDYLKGRSKLGWAIMENDNGRAVVRLTVEEGYIASY</sequence>
<dbReference type="InterPro" id="IPR050538">
    <property type="entry name" value="MAP_kinase_kinase_kinase"/>
</dbReference>
<keyword evidence="2" id="KW-0808">Transferase</keyword>
<keyword evidence="1" id="KW-0723">Serine/threonine-protein kinase</keyword>
<evidence type="ECO:0000259" key="6">
    <source>
        <dbReference type="PROSITE" id="PS50011"/>
    </source>
</evidence>
<dbReference type="EMBL" id="JAYKXP010000034">
    <property type="protein sequence ID" value="KAK7041492.1"/>
    <property type="molecule type" value="Genomic_DNA"/>
</dbReference>
<dbReference type="InterPro" id="IPR008271">
    <property type="entry name" value="Ser/Thr_kinase_AS"/>
</dbReference>
<keyword evidence="3" id="KW-0547">Nucleotide-binding</keyword>
<keyword evidence="5" id="KW-0067">ATP-binding</keyword>
<dbReference type="PANTHER" id="PTHR48016:SF29">
    <property type="entry name" value="MITOGEN-ACTIVATED PROTEIN KINASE KINASE KINASE 1-RELATED"/>
    <property type="match status" value="1"/>
</dbReference>
<name>A0AAW0CP39_9AGAR</name>
<keyword evidence="4" id="KW-0418">Kinase</keyword>
<dbReference type="PROSITE" id="PS00108">
    <property type="entry name" value="PROTEIN_KINASE_ST"/>
    <property type="match status" value="1"/>
</dbReference>
<dbReference type="AlphaFoldDB" id="A0AAW0CP39"/>
<evidence type="ECO:0000313" key="8">
    <source>
        <dbReference type="Proteomes" id="UP001383192"/>
    </source>
</evidence>
<protein>
    <recommendedName>
        <fullName evidence="6">Protein kinase domain-containing protein</fullName>
    </recommendedName>
</protein>
<dbReference type="Pfam" id="PF07714">
    <property type="entry name" value="PK_Tyr_Ser-Thr"/>
    <property type="match status" value="1"/>
</dbReference>
<dbReference type="InterPro" id="IPR001245">
    <property type="entry name" value="Ser-Thr/Tyr_kinase_cat_dom"/>
</dbReference>
<dbReference type="InterPro" id="IPR011009">
    <property type="entry name" value="Kinase-like_dom_sf"/>
</dbReference>
<dbReference type="PANTHER" id="PTHR48016">
    <property type="entry name" value="MAP KINASE KINASE KINASE SSK2-RELATED-RELATED"/>
    <property type="match status" value="1"/>
</dbReference>
<evidence type="ECO:0000256" key="4">
    <source>
        <dbReference type="ARBA" id="ARBA00022777"/>
    </source>
</evidence>
<comment type="caution">
    <text evidence="7">The sequence shown here is derived from an EMBL/GenBank/DDBJ whole genome shotgun (WGS) entry which is preliminary data.</text>
</comment>
<proteinExistence type="predicted"/>
<dbReference type="PROSITE" id="PS50011">
    <property type="entry name" value="PROTEIN_KINASE_DOM"/>
    <property type="match status" value="1"/>
</dbReference>
<evidence type="ECO:0000256" key="2">
    <source>
        <dbReference type="ARBA" id="ARBA00022679"/>
    </source>
</evidence>
<dbReference type="GO" id="GO:0004709">
    <property type="term" value="F:MAP kinase kinase kinase activity"/>
    <property type="evidence" value="ECO:0007669"/>
    <property type="project" value="TreeGrafter"/>
</dbReference>
<dbReference type="Proteomes" id="UP001383192">
    <property type="component" value="Unassembled WGS sequence"/>
</dbReference>
<dbReference type="Pfam" id="PF20415">
    <property type="entry name" value="DUF6699"/>
    <property type="match status" value="1"/>
</dbReference>
<dbReference type="SUPFAM" id="SSF56112">
    <property type="entry name" value="Protein kinase-like (PK-like)"/>
    <property type="match status" value="1"/>
</dbReference>
<accession>A0AAW0CP39</accession>
<organism evidence="7 8">
    <name type="scientific">Paramarasmius palmivorus</name>
    <dbReference type="NCBI Taxonomy" id="297713"/>
    <lineage>
        <taxon>Eukaryota</taxon>
        <taxon>Fungi</taxon>
        <taxon>Dikarya</taxon>
        <taxon>Basidiomycota</taxon>
        <taxon>Agaricomycotina</taxon>
        <taxon>Agaricomycetes</taxon>
        <taxon>Agaricomycetidae</taxon>
        <taxon>Agaricales</taxon>
        <taxon>Marasmiineae</taxon>
        <taxon>Marasmiaceae</taxon>
        <taxon>Paramarasmius</taxon>
    </lineage>
</organism>
<reference evidence="7 8" key="1">
    <citation type="submission" date="2024-01" db="EMBL/GenBank/DDBJ databases">
        <title>A draft genome for a cacao thread blight-causing isolate of Paramarasmius palmivorus.</title>
        <authorList>
            <person name="Baruah I.K."/>
            <person name="Bukari Y."/>
            <person name="Amoako-Attah I."/>
            <person name="Meinhardt L.W."/>
            <person name="Bailey B.A."/>
            <person name="Cohen S.P."/>
        </authorList>
    </citation>
    <scope>NUCLEOTIDE SEQUENCE [LARGE SCALE GENOMIC DNA]</scope>
    <source>
        <strain evidence="7 8">GH-12</strain>
    </source>
</reference>
<dbReference type="Gene3D" id="1.10.510.10">
    <property type="entry name" value="Transferase(Phosphotransferase) domain 1"/>
    <property type="match status" value="1"/>
</dbReference>